<gene>
    <name evidence="1" type="ORF">PT974_05843</name>
</gene>
<dbReference type="Proteomes" id="UP001338125">
    <property type="component" value="Unassembled WGS sequence"/>
</dbReference>
<dbReference type="InterPro" id="IPR011009">
    <property type="entry name" value="Kinase-like_dom_sf"/>
</dbReference>
<proteinExistence type="predicted"/>
<dbReference type="SUPFAM" id="SSF56112">
    <property type="entry name" value="Protein kinase-like (PK-like)"/>
    <property type="match status" value="1"/>
</dbReference>
<dbReference type="EMBL" id="JAVFKD010000012">
    <property type="protein sequence ID" value="KAK5992439.1"/>
    <property type="molecule type" value="Genomic_DNA"/>
</dbReference>
<evidence type="ECO:0008006" key="3">
    <source>
        <dbReference type="Google" id="ProtNLM"/>
    </source>
</evidence>
<protein>
    <recommendedName>
        <fullName evidence="3">Protein kinase domain-containing protein</fullName>
    </recommendedName>
</protein>
<evidence type="ECO:0000313" key="2">
    <source>
        <dbReference type="Proteomes" id="UP001338125"/>
    </source>
</evidence>
<evidence type="ECO:0000313" key="1">
    <source>
        <dbReference type="EMBL" id="KAK5992439.1"/>
    </source>
</evidence>
<accession>A0ABR0SJW9</accession>
<comment type="caution">
    <text evidence="1">The sequence shown here is derived from an EMBL/GenBank/DDBJ whole genome shotgun (WGS) entry which is preliminary data.</text>
</comment>
<reference evidence="1 2" key="1">
    <citation type="submission" date="2024-01" db="EMBL/GenBank/DDBJ databases">
        <title>Complete genome of Cladobotryum mycophilum ATHUM6906.</title>
        <authorList>
            <person name="Christinaki A.C."/>
            <person name="Myridakis A.I."/>
            <person name="Kouvelis V.N."/>
        </authorList>
    </citation>
    <scope>NUCLEOTIDE SEQUENCE [LARGE SCALE GENOMIC DNA]</scope>
    <source>
        <strain evidence="1 2">ATHUM6906</strain>
    </source>
</reference>
<organism evidence="1 2">
    <name type="scientific">Cladobotryum mycophilum</name>
    <dbReference type="NCBI Taxonomy" id="491253"/>
    <lineage>
        <taxon>Eukaryota</taxon>
        <taxon>Fungi</taxon>
        <taxon>Dikarya</taxon>
        <taxon>Ascomycota</taxon>
        <taxon>Pezizomycotina</taxon>
        <taxon>Sordariomycetes</taxon>
        <taxon>Hypocreomycetidae</taxon>
        <taxon>Hypocreales</taxon>
        <taxon>Hypocreaceae</taxon>
        <taxon>Cladobotryum</taxon>
    </lineage>
</organism>
<keyword evidence="2" id="KW-1185">Reference proteome</keyword>
<name>A0ABR0SJW9_9HYPO</name>
<sequence>MHNLRFKRDLRLSTQSNIILMRVFLSTHQKETRILKSFARGSSNTVCKVLINGQEMLCKATGGILDPGAGVGKEIVNLGNMQKLLKQNPGALARTEGGNGHASQLIWGDGKPANIIIDERGDDAWLIDFGGGYTNGWVDRDLENTVEGDKQAVENIRKCLDVGRC</sequence>